<accession>A0A0N8KQB5</accession>
<dbReference type="PANTHER" id="PTHR39550:SF1">
    <property type="entry name" value="SLL0658 PROTEIN"/>
    <property type="match status" value="1"/>
</dbReference>
<gene>
    <name evidence="1" type="ORF">MPEBLZ_03762</name>
</gene>
<comment type="caution">
    <text evidence="1">The sequence shown here is derived from an EMBL/GenBank/DDBJ whole genome shotgun (WGS) entry which is preliminary data.</text>
</comment>
<sequence length="160" mass="18070">MRVLIDSSTLIALAKIGKLNILEIVFKEIFITTVIKDEILREDSPETEVFKDAINRWINIIDFKGKPKEFRKYGLDAREASLLLAAQANDRLVLDEANARRFAETKGLKFTGLLGLIVAAVGAKKITRELALETINKLSSGDFRMSLELYLWAREKIESS</sequence>
<dbReference type="AlphaFoldDB" id="A0A0N8KQB5"/>
<dbReference type="Pfam" id="PF11848">
    <property type="entry name" value="DUF3368"/>
    <property type="match status" value="1"/>
</dbReference>
<evidence type="ECO:0008006" key="3">
    <source>
        <dbReference type="Google" id="ProtNLM"/>
    </source>
</evidence>
<organism evidence="1 2">
    <name type="scientific">Candidatus Methanoperedens nitratireducens</name>
    <dbReference type="NCBI Taxonomy" id="1392998"/>
    <lineage>
        <taxon>Archaea</taxon>
        <taxon>Methanobacteriati</taxon>
        <taxon>Methanobacteriota</taxon>
        <taxon>Stenosarchaea group</taxon>
        <taxon>Methanomicrobia</taxon>
        <taxon>Methanosarcinales</taxon>
        <taxon>ANME-2 cluster</taxon>
        <taxon>Candidatus Methanoperedentaceae</taxon>
        <taxon>Candidatus Methanoperedens</taxon>
    </lineage>
</organism>
<name>A0A0N8KQB5_9EURY</name>
<dbReference type="PANTHER" id="PTHR39550">
    <property type="entry name" value="SLL0658 PROTEIN"/>
    <property type="match status" value="1"/>
</dbReference>
<evidence type="ECO:0000313" key="2">
    <source>
        <dbReference type="Proteomes" id="UP000050360"/>
    </source>
</evidence>
<evidence type="ECO:0000313" key="1">
    <source>
        <dbReference type="EMBL" id="KPQ41674.1"/>
    </source>
</evidence>
<reference evidence="1 2" key="1">
    <citation type="submission" date="2015-09" db="EMBL/GenBank/DDBJ databases">
        <title>A metagenomics-based metabolic model of nitrate-dependent anaerobic oxidation of methane by Methanoperedens-like archaea.</title>
        <authorList>
            <person name="Arshad A."/>
            <person name="Speth D.R."/>
            <person name="De Graaf R.M."/>
            <person name="Op Den Camp H.J."/>
            <person name="Jetten M.S."/>
            <person name="Welte C.U."/>
        </authorList>
    </citation>
    <scope>NUCLEOTIDE SEQUENCE [LARGE SCALE GENOMIC DNA]</scope>
</reference>
<dbReference type="Proteomes" id="UP000050360">
    <property type="component" value="Unassembled WGS sequence"/>
</dbReference>
<protein>
    <recommendedName>
        <fullName evidence="3">DUF3368 domain-containing protein</fullName>
    </recommendedName>
</protein>
<proteinExistence type="predicted"/>
<dbReference type="EMBL" id="LKCM01000313">
    <property type="protein sequence ID" value="KPQ41674.1"/>
    <property type="molecule type" value="Genomic_DNA"/>
</dbReference>
<dbReference type="InterPro" id="IPR021799">
    <property type="entry name" value="PIN-like_prokaryotic"/>
</dbReference>